<dbReference type="AlphaFoldDB" id="A0A9Q9SNB8"/>
<reference evidence="3 5" key="2">
    <citation type="submission" date="2022-10" db="EMBL/GenBank/DDBJ databases">
        <title>Genomic of Burkholderia cepacia PN-1.</title>
        <authorList>
            <person name="Yang Y."/>
            <person name="Guan H."/>
            <person name="Huang J."/>
        </authorList>
    </citation>
    <scope>NUCLEOTIDE SEQUENCE [LARGE SCALE GENOMIC DNA]</scope>
    <source>
        <strain evidence="3 5">PN-1</strain>
    </source>
</reference>
<gene>
    <name evidence="2" type="ORF">BAR24066_05596</name>
    <name evidence="3" type="ORF">OHZ10_33695</name>
</gene>
<evidence type="ECO:0000313" key="4">
    <source>
        <dbReference type="Proteomes" id="UP000494172"/>
    </source>
</evidence>
<dbReference type="InterPro" id="IPR014710">
    <property type="entry name" value="RmlC-like_jellyroll"/>
</dbReference>
<reference evidence="2 4" key="1">
    <citation type="submission" date="2019-09" db="EMBL/GenBank/DDBJ databases">
        <authorList>
            <person name="Depoorter E."/>
        </authorList>
    </citation>
    <scope>NUCLEOTIDE SEQUENCE [LARGE SCALE GENOMIC DNA]</scope>
    <source>
        <strain evidence="2">LMG 24066</strain>
    </source>
</reference>
<dbReference type="EMBL" id="CABVPX010000028">
    <property type="protein sequence ID" value="VWC16985.1"/>
    <property type="molecule type" value="Genomic_DNA"/>
</dbReference>
<evidence type="ECO:0000259" key="1">
    <source>
        <dbReference type="Pfam" id="PF12973"/>
    </source>
</evidence>
<evidence type="ECO:0000313" key="3">
    <source>
        <dbReference type="EMBL" id="XAE53586.1"/>
    </source>
</evidence>
<feature type="domain" description="ChrR-like cupin" evidence="1">
    <location>
        <begin position="30"/>
        <end position="131"/>
    </location>
</feature>
<dbReference type="RefSeq" id="WP_174993905.1">
    <property type="nucleotide sequence ID" value="NZ_CABVPX010000028.1"/>
</dbReference>
<protein>
    <submittedName>
        <fullName evidence="2">Anti-ECFsigma factor, ChrR</fullName>
    </submittedName>
    <submittedName>
        <fullName evidence="3">Cupin domain-containing protein</fullName>
    </submittedName>
</protein>
<proteinExistence type="predicted"/>
<dbReference type="SUPFAM" id="SSF51182">
    <property type="entry name" value="RmlC-like cupins"/>
    <property type="match status" value="1"/>
</dbReference>
<name>A0A9Q9SNB8_9BURK</name>
<dbReference type="Proteomes" id="UP000494172">
    <property type="component" value="Unassembled WGS sequence"/>
</dbReference>
<dbReference type="EMBL" id="CP109823">
    <property type="protein sequence ID" value="XAE53586.1"/>
    <property type="molecule type" value="Genomic_DNA"/>
</dbReference>
<organism evidence="2 4">
    <name type="scientific">Burkholderia arboris</name>
    <dbReference type="NCBI Taxonomy" id="488730"/>
    <lineage>
        <taxon>Bacteria</taxon>
        <taxon>Pseudomonadati</taxon>
        <taxon>Pseudomonadota</taxon>
        <taxon>Betaproteobacteria</taxon>
        <taxon>Burkholderiales</taxon>
        <taxon>Burkholderiaceae</taxon>
        <taxon>Burkholderia</taxon>
        <taxon>Burkholderia cepacia complex</taxon>
    </lineage>
</organism>
<dbReference type="InterPro" id="IPR011051">
    <property type="entry name" value="RmlC_Cupin_sf"/>
</dbReference>
<evidence type="ECO:0000313" key="5">
    <source>
        <dbReference type="Proteomes" id="UP001448498"/>
    </source>
</evidence>
<dbReference type="Proteomes" id="UP001448498">
    <property type="component" value="Chromosome 2"/>
</dbReference>
<dbReference type="InterPro" id="IPR025979">
    <property type="entry name" value="ChrR-like_cupin_dom"/>
</dbReference>
<sequence>MTHPMTNAAVGAADPQHATHCRLNDGGFITRSKLIPWTRLDKPGLEGIQYKILNFDENRGYMVVLNTFDPGSRFAPHKHMGAVEIFMLSGSFFYDNGQVFADDFMLEAGGVTHAPGSDDGALMLAIFHGPLQILDQDGSVLVTVGIDEMYALAKRNGAVAHLNKTEHRVALTSGA</sequence>
<evidence type="ECO:0000313" key="2">
    <source>
        <dbReference type="EMBL" id="VWC16985.1"/>
    </source>
</evidence>
<dbReference type="Gene3D" id="2.60.120.10">
    <property type="entry name" value="Jelly Rolls"/>
    <property type="match status" value="1"/>
</dbReference>
<dbReference type="Pfam" id="PF12973">
    <property type="entry name" value="Cupin_7"/>
    <property type="match status" value="1"/>
</dbReference>
<keyword evidence="5" id="KW-1185">Reference proteome</keyword>
<accession>A0A9Q9SNB8</accession>